<dbReference type="GO" id="GO:0003677">
    <property type="term" value="F:DNA binding"/>
    <property type="evidence" value="ECO:0007669"/>
    <property type="project" value="UniProtKB-UniRule"/>
</dbReference>
<keyword evidence="8" id="KW-1185">Reference proteome</keyword>
<feature type="domain" description="THAP-type" evidence="6">
    <location>
        <begin position="1"/>
        <end position="78"/>
    </location>
</feature>
<dbReference type="SMART" id="SM00692">
    <property type="entry name" value="DM3"/>
    <property type="match status" value="1"/>
</dbReference>
<evidence type="ECO:0000313" key="7">
    <source>
        <dbReference type="EMBL" id="TDG96304.1"/>
    </source>
</evidence>
<proteinExistence type="predicted"/>
<comment type="caution">
    <text evidence="7">The sequence shown here is derived from an EMBL/GenBank/DDBJ whole genome shotgun (WGS) entry which is preliminary data.</text>
</comment>
<dbReference type="Pfam" id="PF05485">
    <property type="entry name" value="THAP"/>
    <property type="match status" value="1"/>
</dbReference>
<dbReference type="SUPFAM" id="SSF57716">
    <property type="entry name" value="Glucocorticoid receptor-like (DNA-binding domain)"/>
    <property type="match status" value="1"/>
</dbReference>
<organism evidence="7 8">
    <name type="scientific">Perca flavescens</name>
    <name type="common">American yellow perch</name>
    <name type="synonym">Morone flavescens</name>
    <dbReference type="NCBI Taxonomy" id="8167"/>
    <lineage>
        <taxon>Eukaryota</taxon>
        <taxon>Metazoa</taxon>
        <taxon>Chordata</taxon>
        <taxon>Craniata</taxon>
        <taxon>Vertebrata</taxon>
        <taxon>Euteleostomi</taxon>
        <taxon>Actinopterygii</taxon>
        <taxon>Neopterygii</taxon>
        <taxon>Teleostei</taxon>
        <taxon>Neoteleostei</taxon>
        <taxon>Acanthomorphata</taxon>
        <taxon>Eupercaria</taxon>
        <taxon>Perciformes</taxon>
        <taxon>Percoidei</taxon>
        <taxon>Percidae</taxon>
        <taxon>Percinae</taxon>
        <taxon>Perca</taxon>
    </lineage>
</organism>
<dbReference type="InterPro" id="IPR006612">
    <property type="entry name" value="THAP_Znf"/>
</dbReference>
<evidence type="ECO:0000256" key="4">
    <source>
        <dbReference type="ARBA" id="ARBA00023125"/>
    </source>
</evidence>
<accession>A0A484C3W4</accession>
<evidence type="ECO:0000259" key="6">
    <source>
        <dbReference type="PROSITE" id="PS50950"/>
    </source>
</evidence>
<evidence type="ECO:0000256" key="3">
    <source>
        <dbReference type="ARBA" id="ARBA00022833"/>
    </source>
</evidence>
<dbReference type="Proteomes" id="UP000295070">
    <property type="component" value="Chromosome 24"/>
</dbReference>
<evidence type="ECO:0000256" key="2">
    <source>
        <dbReference type="ARBA" id="ARBA00022771"/>
    </source>
</evidence>
<dbReference type="GO" id="GO:0008270">
    <property type="term" value="F:zinc ion binding"/>
    <property type="evidence" value="ECO:0007669"/>
    <property type="project" value="UniProtKB-KW"/>
</dbReference>
<dbReference type="AlphaFoldDB" id="A0A484C3W4"/>
<keyword evidence="1" id="KW-0479">Metal-binding</keyword>
<keyword evidence="4 5" id="KW-0238">DNA-binding</keyword>
<evidence type="ECO:0000313" key="8">
    <source>
        <dbReference type="Proteomes" id="UP000295070"/>
    </source>
</evidence>
<name>A0A484C3W4_PERFV</name>
<sequence length="259" mass="29348">MACCVANMCSNRQGSGLSFFRFPLNDKDRLKQWIHNVKRKSWTPTKHSRLCAIHFRQDCFLVFREKIMLKPDAVPTIFYPDLHAKAKVRHTSVCRNATVRKTDPATQARRRRNVSHDHDYIGCAPSEPQTVEVNVASCERSPSADHGGYSLKNSACPLQRKAPLLQSRLLSCKKKMKLQEQTIRRLKQKVASPSSVVPSCSCSCKKKVKLQERTIRRLKQKVKSLCSVVTELEEKLRVATNGGDVLEASFSGEIQVILE</sequence>
<evidence type="ECO:0000256" key="1">
    <source>
        <dbReference type="ARBA" id="ARBA00022723"/>
    </source>
</evidence>
<evidence type="ECO:0000256" key="5">
    <source>
        <dbReference type="PROSITE-ProRule" id="PRU00309"/>
    </source>
</evidence>
<protein>
    <recommendedName>
        <fullName evidence="6">THAP-type domain-containing protein</fullName>
    </recommendedName>
</protein>
<dbReference type="EMBL" id="SCKG01000024">
    <property type="protein sequence ID" value="TDG96304.1"/>
    <property type="molecule type" value="Genomic_DNA"/>
</dbReference>
<dbReference type="PROSITE" id="PS50950">
    <property type="entry name" value="ZF_THAP"/>
    <property type="match status" value="1"/>
</dbReference>
<gene>
    <name evidence="7" type="ORF">EPR50_G00238620</name>
</gene>
<dbReference type="InterPro" id="IPR052224">
    <property type="entry name" value="THAP_domain_protein"/>
</dbReference>
<dbReference type="PANTHER" id="PTHR46927:SF3">
    <property type="entry name" value="THAP-TYPE DOMAIN-CONTAINING PROTEIN"/>
    <property type="match status" value="1"/>
</dbReference>
<keyword evidence="2 5" id="KW-0863">Zinc-finger</keyword>
<reference evidence="7 8" key="1">
    <citation type="submission" date="2019-01" db="EMBL/GenBank/DDBJ databases">
        <title>A chromosome-scale genome assembly of the yellow perch, Perca flavescens.</title>
        <authorList>
            <person name="Feron R."/>
            <person name="Morvezen R."/>
            <person name="Bestin A."/>
            <person name="Haffray P."/>
            <person name="Klopp C."/>
            <person name="Zahm M."/>
            <person name="Cabau C."/>
            <person name="Roques C."/>
            <person name="Donnadieu C."/>
            <person name="Bouchez O."/>
            <person name="Christie M."/>
            <person name="Larson W."/>
            <person name="Guiguen Y."/>
        </authorList>
    </citation>
    <scope>NUCLEOTIDE SEQUENCE [LARGE SCALE GENOMIC DNA]</scope>
    <source>
        <strain evidence="7">YP-PL-M2</strain>
        <tissue evidence="7">Blood</tissue>
    </source>
</reference>
<dbReference type="PANTHER" id="PTHR46927">
    <property type="entry name" value="AGAP005574-PA"/>
    <property type="match status" value="1"/>
</dbReference>
<dbReference type="SMART" id="SM00980">
    <property type="entry name" value="THAP"/>
    <property type="match status" value="1"/>
</dbReference>
<keyword evidence="3" id="KW-0862">Zinc</keyword>